<protein>
    <submittedName>
        <fullName evidence="2">Uncharacterized protein</fullName>
    </submittedName>
</protein>
<comment type="caution">
    <text evidence="2">The sequence shown here is derived from an EMBL/GenBank/DDBJ whole genome shotgun (WGS) entry which is preliminary data.</text>
</comment>
<organism evidence="2 3">
    <name type="scientific">Holtiella tumoricola</name>
    <dbReference type="NCBI Taxonomy" id="3018743"/>
    <lineage>
        <taxon>Bacteria</taxon>
        <taxon>Bacillati</taxon>
        <taxon>Bacillota</taxon>
        <taxon>Clostridia</taxon>
        <taxon>Lachnospirales</taxon>
        <taxon>Cellulosilyticaceae</taxon>
        <taxon>Holtiella</taxon>
    </lineage>
</organism>
<feature type="compositionally biased region" description="Low complexity" evidence="1">
    <location>
        <begin position="135"/>
        <end position="153"/>
    </location>
</feature>
<feature type="compositionally biased region" description="Polar residues" evidence="1">
    <location>
        <begin position="113"/>
        <end position="123"/>
    </location>
</feature>
<reference evidence="2" key="1">
    <citation type="journal article" date="2023" name="Int. J. Syst. Evol. Microbiol.">
        <title>&lt;i&gt;Holtiella tumoricola&lt;/i&gt; gen. nov. sp. nov., isolated from a human clinical sample.</title>
        <authorList>
            <person name="Allen-Vercoe E."/>
            <person name="Daigneault M.C."/>
            <person name="Vancuren S.J."/>
            <person name="Cochrane K."/>
            <person name="O'Neal L.L."/>
            <person name="Sankaranarayanan K."/>
            <person name="Lawson P.A."/>
        </authorList>
    </citation>
    <scope>NUCLEOTIDE SEQUENCE</scope>
    <source>
        <strain evidence="2">CC70A</strain>
    </source>
</reference>
<dbReference type="AlphaFoldDB" id="A0AA42DJG1"/>
<feature type="region of interest" description="Disordered" evidence="1">
    <location>
        <begin position="113"/>
        <end position="175"/>
    </location>
</feature>
<accession>A0AA42DJG1</accession>
<gene>
    <name evidence="2" type="ORF">PBV87_01060</name>
</gene>
<name>A0AA42DJG1_9FIRM</name>
<keyword evidence="3" id="KW-1185">Reference proteome</keyword>
<evidence type="ECO:0000313" key="3">
    <source>
        <dbReference type="Proteomes" id="UP001169242"/>
    </source>
</evidence>
<sequence>MTTSPVPYRSGNQLDDQVNTEFMRVCKSVLPYLDRGMQKNLAISLKLLEFISVVQLYNSDTIPVEPEPSMMRGENWENRLLTDIRNSLDSDKTYIIDALMKLSEVKNIMSRSNQQADTSTADIVSSIDPEPTSDSASSPFNFANFFNSMPSSNTGTDPEPQHNTSSGPNPADMINAFAPLLDDKQKQLLNLLSVFMKPSNS</sequence>
<evidence type="ECO:0000313" key="2">
    <source>
        <dbReference type="EMBL" id="MDA3730103.1"/>
    </source>
</evidence>
<dbReference type="RefSeq" id="WP_053985801.1">
    <property type="nucleotide sequence ID" value="NZ_JAQIFT010000007.1"/>
</dbReference>
<proteinExistence type="predicted"/>
<evidence type="ECO:0000256" key="1">
    <source>
        <dbReference type="SAM" id="MobiDB-lite"/>
    </source>
</evidence>
<dbReference type="Proteomes" id="UP001169242">
    <property type="component" value="Unassembled WGS sequence"/>
</dbReference>
<dbReference type="EMBL" id="JAQIFT010000007">
    <property type="protein sequence ID" value="MDA3730103.1"/>
    <property type="molecule type" value="Genomic_DNA"/>
</dbReference>